<keyword evidence="2" id="KW-1185">Reference proteome</keyword>
<evidence type="ECO:0000313" key="2">
    <source>
        <dbReference type="Proteomes" id="UP000307749"/>
    </source>
</evidence>
<protein>
    <submittedName>
        <fullName evidence="1">Uncharacterized protein</fullName>
    </submittedName>
</protein>
<accession>A0A4S3KME3</accession>
<reference evidence="1 2" key="1">
    <citation type="submission" date="2017-02" db="EMBL/GenBank/DDBJ databases">
        <title>Whole genome sequencing of Metallibacterium scheffleri DSM 24874 (T).</title>
        <authorList>
            <person name="Kumar S."/>
            <person name="Patil P."/>
            <person name="Patil P.B."/>
        </authorList>
    </citation>
    <scope>NUCLEOTIDE SEQUENCE [LARGE SCALE GENOMIC DNA]</scope>
    <source>
        <strain evidence="1 2">DSM 24874</strain>
    </source>
</reference>
<proteinExistence type="predicted"/>
<name>A0A4S3KME3_9GAMM</name>
<dbReference type="STRING" id="993689.GCA_002077135_00091"/>
<dbReference type="EMBL" id="MWQO01000033">
    <property type="protein sequence ID" value="THD10085.1"/>
    <property type="molecule type" value="Genomic_DNA"/>
</dbReference>
<comment type="caution">
    <text evidence="1">The sequence shown here is derived from an EMBL/GenBank/DDBJ whole genome shotgun (WGS) entry which is preliminary data.</text>
</comment>
<dbReference type="Proteomes" id="UP000307749">
    <property type="component" value="Unassembled WGS sequence"/>
</dbReference>
<organism evidence="1 2">
    <name type="scientific">Metallibacterium scheffleri</name>
    <dbReference type="NCBI Taxonomy" id="993689"/>
    <lineage>
        <taxon>Bacteria</taxon>
        <taxon>Pseudomonadati</taxon>
        <taxon>Pseudomonadota</taxon>
        <taxon>Gammaproteobacteria</taxon>
        <taxon>Lysobacterales</taxon>
        <taxon>Rhodanobacteraceae</taxon>
        <taxon>Metallibacterium</taxon>
    </lineage>
</organism>
<sequence length="165" mass="18229">MEISRAFGLELLQRFHALEVCLFVNTAGGVVLTANYRRPILKAVHAMALALPNIMPSAHVLPEAVLNAAGAHVLAECHAAPTSFVAYAHPRRSVLISAQALGFDYRLIESFLSRWHEAWLLDRLAGVREICALAPSVRFRIRFAGDRAQLWFGHAHEPFDAGLSH</sequence>
<dbReference type="AlphaFoldDB" id="A0A4S3KME3"/>
<evidence type="ECO:0000313" key="1">
    <source>
        <dbReference type="EMBL" id="THD10085.1"/>
    </source>
</evidence>
<gene>
    <name evidence="1" type="ORF">B1806_09450</name>
</gene>